<dbReference type="PANTHER" id="PTHR12121">
    <property type="entry name" value="CARBON CATABOLITE REPRESSOR PROTEIN 4"/>
    <property type="match status" value="1"/>
</dbReference>
<accession>A0ABP1AJA2</accession>
<proteinExistence type="predicted"/>
<reference evidence="1" key="1">
    <citation type="submission" date="2024-03" db="EMBL/GenBank/DDBJ databases">
        <authorList>
            <consortium name="ELIXIR-Norway"/>
            <consortium name="Elixir Norway"/>
        </authorList>
    </citation>
    <scope>NUCLEOTIDE SEQUENCE</scope>
</reference>
<evidence type="ECO:0008006" key="3">
    <source>
        <dbReference type="Google" id="ProtNLM"/>
    </source>
</evidence>
<protein>
    <recommendedName>
        <fullName evidence="3">Carbon catabolite repressor protein</fullName>
    </recommendedName>
</protein>
<dbReference type="Gene3D" id="3.60.10.10">
    <property type="entry name" value="Endonuclease/exonuclease/phosphatase"/>
    <property type="match status" value="1"/>
</dbReference>
<gene>
    <name evidence="1" type="ORF">CSSPJE1EN2_LOCUS5620</name>
</gene>
<dbReference type="PANTHER" id="PTHR12121:SF74">
    <property type="entry name" value="CARBON CATABOLITE REPRESSOR PROTEIN 4 HOMOLOG 5"/>
    <property type="match status" value="1"/>
</dbReference>
<sequence length="343" mass="38050">MPSICLHHDGKEVDCYNDLNKRLEDMGFTGVYKCRTGMARDGCAIFWRPARFQLLHQGNIVFRELDLCDNVAQLCILQMKNRNTKASEDEGATQASKSGSTKGGKNCVVVGNVHLLFNLKHGDVKLGQKAHSLSQEWGGAPVVIAGDFNSTPLLDVSQLDRKQLSGQDDNDNCYTRPAQQLPTSQVDSMLSMETVEVGASTGSYEEDLEVKAWQTSTTQISRSSFDFSFQSGSSRKADPIASQRVWCWSPEELKAATGSEQQTVVRHDLLLQSSYAQIEAGSRDDMGEPLVTTYHRKFMGTVDYTWHIDGLFVVRVLDTLPVDVLERGHGLPSQVQCLFLSHP</sequence>
<dbReference type="InterPro" id="IPR036691">
    <property type="entry name" value="Endo/exonu/phosph_ase_sf"/>
</dbReference>
<dbReference type="Proteomes" id="UP001497522">
    <property type="component" value="Chromosome 13"/>
</dbReference>
<dbReference type="SUPFAM" id="SSF56219">
    <property type="entry name" value="DNase I-like"/>
    <property type="match status" value="1"/>
</dbReference>
<dbReference type="EMBL" id="OZ023714">
    <property type="protein sequence ID" value="CAK9862625.1"/>
    <property type="molecule type" value="Genomic_DNA"/>
</dbReference>
<organism evidence="1 2">
    <name type="scientific">Sphagnum jensenii</name>
    <dbReference type="NCBI Taxonomy" id="128206"/>
    <lineage>
        <taxon>Eukaryota</taxon>
        <taxon>Viridiplantae</taxon>
        <taxon>Streptophyta</taxon>
        <taxon>Embryophyta</taxon>
        <taxon>Bryophyta</taxon>
        <taxon>Sphagnophytina</taxon>
        <taxon>Sphagnopsida</taxon>
        <taxon>Sphagnales</taxon>
        <taxon>Sphagnaceae</taxon>
        <taxon>Sphagnum</taxon>
    </lineage>
</organism>
<name>A0ABP1AJA2_9BRYO</name>
<evidence type="ECO:0000313" key="2">
    <source>
        <dbReference type="Proteomes" id="UP001497522"/>
    </source>
</evidence>
<keyword evidence="2" id="KW-1185">Reference proteome</keyword>
<evidence type="ECO:0000313" key="1">
    <source>
        <dbReference type="EMBL" id="CAK9862625.1"/>
    </source>
</evidence>
<dbReference type="InterPro" id="IPR050410">
    <property type="entry name" value="CCR4/nocturin_mRNA_transcr"/>
</dbReference>